<dbReference type="PANTHER" id="PTHR43463">
    <property type="entry name" value="NICOTINATE-NUCLEOTIDE--DIMETHYLBENZIMIDAZOLE PHOSPHORIBOSYLTRANSFERASE"/>
    <property type="match status" value="1"/>
</dbReference>
<dbReference type="NCBIfam" id="TIGR03160">
    <property type="entry name" value="cobT_DBIPRT"/>
    <property type="match status" value="1"/>
</dbReference>
<reference evidence="12" key="2">
    <citation type="submission" date="2021-04" db="EMBL/GenBank/DDBJ databases">
        <authorList>
            <person name="Gilroy R."/>
        </authorList>
    </citation>
    <scope>NUCLEOTIDE SEQUENCE</scope>
    <source>
        <strain evidence="12">CHK196-3914</strain>
    </source>
</reference>
<comment type="catalytic activity">
    <reaction evidence="10 11">
        <text>5,6-dimethylbenzimidazole + nicotinate beta-D-ribonucleotide = alpha-ribazole 5'-phosphate + nicotinate + H(+)</text>
        <dbReference type="Rhea" id="RHEA:11196"/>
        <dbReference type="ChEBI" id="CHEBI:15378"/>
        <dbReference type="ChEBI" id="CHEBI:15890"/>
        <dbReference type="ChEBI" id="CHEBI:32544"/>
        <dbReference type="ChEBI" id="CHEBI:57502"/>
        <dbReference type="ChEBI" id="CHEBI:57918"/>
        <dbReference type="EC" id="2.4.2.21"/>
    </reaction>
</comment>
<dbReference type="CDD" id="cd02439">
    <property type="entry name" value="DMB-PRT_CobT"/>
    <property type="match status" value="1"/>
</dbReference>
<sequence>MKIRQENEMTGEEKLQEELKQIVPADRESMEKAMERWKSVGKPLFSLGKLEDAVIRIAGIKGKPVYSLDRKGLVIMCADNGVVAEGVTQTGQEVTAIVAENFTKKATSVCLMAEVAGTDLFPVDIGMAVDVPAVTRAEYKVSYGTKDMMKEPAMTREDAAQAVLNGIHIVRELVEKGYDILATGEMGIGNTTTSSAVVSVLLDQDAEDVTGRGAGLSSDGLKRKVQVIRESIRLNQPDRKDVLDVLSKVGGLDIAGLTGVFLGGAICHIPVMIDGFISSAAALCAVRMVPECADYMLASHRSGETAGGMVLDALGLSPFLDCNMSLGEGSGAVAAMPLLDMGLSVYLKMSTFEEIKVEQYEEYE</sequence>
<comment type="similarity">
    <text evidence="3 11">Belongs to the CobT family.</text>
</comment>
<feature type="active site" description="Proton acceptor" evidence="11">
    <location>
        <position position="328"/>
    </location>
</feature>
<evidence type="ECO:0000256" key="1">
    <source>
        <dbReference type="ARBA" id="ARBA00002197"/>
    </source>
</evidence>
<comment type="pathway">
    <text evidence="2 11">Nucleoside biosynthesis; alpha-ribazole biosynthesis; alpha-ribazole from 5,6-dimethylbenzimidazole: step 1/2.</text>
</comment>
<dbReference type="PANTHER" id="PTHR43463:SF1">
    <property type="entry name" value="NICOTINATE-NUCLEOTIDE--DIMETHYLBENZIMIDAZOLE PHOSPHORIBOSYLTRANSFERASE"/>
    <property type="match status" value="1"/>
</dbReference>
<evidence type="ECO:0000256" key="10">
    <source>
        <dbReference type="ARBA" id="ARBA00047340"/>
    </source>
</evidence>
<evidence type="ECO:0000256" key="5">
    <source>
        <dbReference type="ARBA" id="ARBA00015486"/>
    </source>
</evidence>
<dbReference type="EC" id="2.4.2.21" evidence="4 11"/>
<proteinExistence type="inferred from homology"/>
<dbReference type="InterPro" id="IPR036087">
    <property type="entry name" value="Nict_dMeBzImd_PRibTrfase_sf"/>
</dbReference>
<evidence type="ECO:0000313" key="13">
    <source>
        <dbReference type="Proteomes" id="UP000824116"/>
    </source>
</evidence>
<reference evidence="12" key="1">
    <citation type="journal article" date="2021" name="PeerJ">
        <title>Extensive microbial diversity within the chicken gut microbiome revealed by metagenomics and culture.</title>
        <authorList>
            <person name="Gilroy R."/>
            <person name="Ravi A."/>
            <person name="Getino M."/>
            <person name="Pursley I."/>
            <person name="Horton D.L."/>
            <person name="Alikhan N.F."/>
            <person name="Baker D."/>
            <person name="Gharbi K."/>
            <person name="Hall N."/>
            <person name="Watson M."/>
            <person name="Adriaenssens E.M."/>
            <person name="Foster-Nyarko E."/>
            <person name="Jarju S."/>
            <person name="Secka A."/>
            <person name="Antonio M."/>
            <person name="Oren A."/>
            <person name="Chaudhuri R.R."/>
            <person name="La Ragione R."/>
            <person name="Hildebrand F."/>
            <person name="Pallen M.J."/>
        </authorList>
    </citation>
    <scope>NUCLEOTIDE SEQUENCE</scope>
    <source>
        <strain evidence="12">CHK196-3914</strain>
    </source>
</reference>
<dbReference type="NCBIfam" id="NF000996">
    <property type="entry name" value="PRK00105.1"/>
    <property type="match status" value="1"/>
</dbReference>
<dbReference type="HAMAP" id="MF_00230">
    <property type="entry name" value="CobT"/>
    <property type="match status" value="1"/>
</dbReference>
<dbReference type="GO" id="GO:0009236">
    <property type="term" value="P:cobalamin biosynthetic process"/>
    <property type="evidence" value="ECO:0007669"/>
    <property type="project" value="UniProtKB-UniRule"/>
</dbReference>
<comment type="caution">
    <text evidence="12">The sequence shown here is derived from an EMBL/GenBank/DDBJ whole genome shotgun (WGS) entry which is preliminary data.</text>
</comment>
<gene>
    <name evidence="11 12" type="primary">cobT</name>
    <name evidence="12" type="ORF">H9723_09885</name>
</gene>
<evidence type="ECO:0000256" key="8">
    <source>
        <dbReference type="ARBA" id="ARBA00022679"/>
    </source>
</evidence>
<dbReference type="Gene3D" id="1.10.1610.10">
    <property type="match status" value="1"/>
</dbReference>
<dbReference type="InterPro" id="IPR023195">
    <property type="entry name" value="Nict_dMeBzImd_PRibTrfase_N"/>
</dbReference>
<evidence type="ECO:0000256" key="3">
    <source>
        <dbReference type="ARBA" id="ARBA00007110"/>
    </source>
</evidence>
<evidence type="ECO:0000256" key="9">
    <source>
        <dbReference type="ARBA" id="ARBA00030686"/>
    </source>
</evidence>
<evidence type="ECO:0000256" key="7">
    <source>
        <dbReference type="ARBA" id="ARBA00022676"/>
    </source>
</evidence>
<organism evidence="12 13">
    <name type="scientific">Candidatus Mediterraneibacter stercoravium</name>
    <dbReference type="NCBI Taxonomy" id="2838685"/>
    <lineage>
        <taxon>Bacteria</taxon>
        <taxon>Bacillati</taxon>
        <taxon>Bacillota</taxon>
        <taxon>Clostridia</taxon>
        <taxon>Lachnospirales</taxon>
        <taxon>Lachnospiraceae</taxon>
        <taxon>Mediterraneibacter</taxon>
    </lineage>
</organism>
<dbReference type="Pfam" id="PF02277">
    <property type="entry name" value="DBI_PRT"/>
    <property type="match status" value="1"/>
</dbReference>
<dbReference type="SUPFAM" id="SSF52733">
    <property type="entry name" value="Nicotinate mononucleotide:5,6-dimethylbenzimidazole phosphoribosyltransferase (CobT)"/>
    <property type="match status" value="1"/>
</dbReference>
<accession>A0A9D2GAA9</accession>
<keyword evidence="7 11" id="KW-0328">Glycosyltransferase</keyword>
<keyword evidence="6 11" id="KW-0169">Cobalamin biosynthesis</keyword>
<keyword evidence="8 11" id="KW-0808">Transferase</keyword>
<dbReference type="InterPro" id="IPR017846">
    <property type="entry name" value="Nict_dMeBzImd_PRibTrfase_bact"/>
</dbReference>
<protein>
    <recommendedName>
        <fullName evidence="5 11">Nicotinate-nucleotide--dimethylbenzimidazole phosphoribosyltransferase</fullName>
        <shortName evidence="11">NN:DBI PRT</shortName>
        <ecNumber evidence="4 11">2.4.2.21</ecNumber>
    </recommendedName>
    <alternativeName>
        <fullName evidence="9 11">N(1)-alpha-phosphoribosyltransferase</fullName>
    </alternativeName>
</protein>
<dbReference type="InterPro" id="IPR003200">
    <property type="entry name" value="Nict_dMeBzImd_PRibTrfase"/>
</dbReference>
<comment type="function">
    <text evidence="1 11">Catalyzes the synthesis of alpha-ribazole-5'-phosphate from nicotinate mononucleotide (NAMN) and 5,6-dimethylbenzimidazole (DMB).</text>
</comment>
<evidence type="ECO:0000313" key="12">
    <source>
        <dbReference type="EMBL" id="HIZ75528.1"/>
    </source>
</evidence>
<dbReference type="GO" id="GO:0008939">
    <property type="term" value="F:nicotinate-nucleotide-dimethylbenzimidazole phosphoribosyltransferase activity"/>
    <property type="evidence" value="ECO:0007669"/>
    <property type="project" value="UniProtKB-UniRule"/>
</dbReference>
<dbReference type="FunFam" id="3.40.50.10210:FF:000001">
    <property type="entry name" value="Nicotinate-nucleotide--dimethylbenzimidazole phosphoribosyltransferase"/>
    <property type="match status" value="1"/>
</dbReference>
<dbReference type="EMBL" id="DXAY01000233">
    <property type="protein sequence ID" value="HIZ75528.1"/>
    <property type="molecule type" value="Genomic_DNA"/>
</dbReference>
<evidence type="ECO:0000256" key="4">
    <source>
        <dbReference type="ARBA" id="ARBA00011991"/>
    </source>
</evidence>
<dbReference type="Proteomes" id="UP000824116">
    <property type="component" value="Unassembled WGS sequence"/>
</dbReference>
<evidence type="ECO:0000256" key="2">
    <source>
        <dbReference type="ARBA" id="ARBA00005049"/>
    </source>
</evidence>
<evidence type="ECO:0000256" key="11">
    <source>
        <dbReference type="HAMAP-Rule" id="MF_00230"/>
    </source>
</evidence>
<dbReference type="AlphaFoldDB" id="A0A9D2GAA9"/>
<evidence type="ECO:0000256" key="6">
    <source>
        <dbReference type="ARBA" id="ARBA00022573"/>
    </source>
</evidence>
<dbReference type="Gene3D" id="3.40.50.10210">
    <property type="match status" value="1"/>
</dbReference>
<name>A0A9D2GAA9_9FIRM</name>